<dbReference type="Proteomes" id="UP000001940">
    <property type="component" value="Chromosome V"/>
</dbReference>
<dbReference type="CTD" id="180285"/>
<organism evidence="2 3">
    <name type="scientific">Caenorhabditis elegans</name>
    <dbReference type="NCBI Taxonomy" id="6239"/>
    <lineage>
        <taxon>Eukaryota</taxon>
        <taxon>Metazoa</taxon>
        <taxon>Ecdysozoa</taxon>
        <taxon>Nematoda</taxon>
        <taxon>Chromadorea</taxon>
        <taxon>Rhabditida</taxon>
        <taxon>Rhabditina</taxon>
        <taxon>Rhabditomorpha</taxon>
        <taxon>Rhabditoidea</taxon>
        <taxon>Rhabditidae</taxon>
        <taxon>Peloderinae</taxon>
        <taxon>Caenorhabditis</taxon>
    </lineage>
</organism>
<evidence type="ECO:0007829" key="5">
    <source>
        <dbReference type="PeptideAtlas" id="H8ESF1"/>
    </source>
</evidence>
<feature type="compositionally biased region" description="Low complexity" evidence="1">
    <location>
        <begin position="356"/>
        <end position="365"/>
    </location>
</feature>
<evidence type="ECO:0000313" key="2">
    <source>
        <dbReference type="EMBL" id="CCG28129.1"/>
    </source>
</evidence>
<dbReference type="PANTHER" id="PTHR21397">
    <property type="entry name" value="CHROMATIN COMPLEXES SUBUNIT BAP18-RELATED"/>
    <property type="match status" value="1"/>
</dbReference>
<feature type="region of interest" description="Disordered" evidence="1">
    <location>
        <begin position="1"/>
        <end position="24"/>
    </location>
</feature>
<dbReference type="STRING" id="6239.Y43F8C.6b.1"/>
<dbReference type="GO" id="GO:0071339">
    <property type="term" value="C:MLL1 complex"/>
    <property type="evidence" value="ECO:0000318"/>
    <property type="project" value="GO_Central"/>
</dbReference>
<dbReference type="GeneID" id="180285"/>
<keyword evidence="5" id="KW-1267">Proteomics identification</keyword>
<evidence type="ECO:0000313" key="3">
    <source>
        <dbReference type="Proteomes" id="UP000001940"/>
    </source>
</evidence>
<dbReference type="HOGENOM" id="CLU_059797_0_0_1"/>
<accession>H8ESF1</accession>
<dbReference type="WormBase" id="Y43F8C.6b">
    <property type="protein sequence ID" value="CE47325"/>
    <property type="gene ID" value="WBGene00012828"/>
</dbReference>
<sequence length="427" mass="44150">MNSRNYENQQQQQGGHVPPVASNTVTIGTSANSQVRIGPSTQIRSLSNVALRHHQPVPIRKIVHHDTGGGPQFQPPKDEPIDNSMLDYQASTSSGPLIATSSQNSNSFQQYQRGGPGGSSAMSSGALVMNSSNNGAANNNMMAMDQPAPVNLAAKVAEVFLTAGHAFQKLGDLTLQLHTTTDADESKWSEKEVDNLKNALTRFAHELDQISTCVANRTTKHIKNDIKRRHMMTSSEDPSSISGGPSAGGSHHPKRMAMSSSGGGAGASGPSSSAPGPSSSYSTGAGGGALLSTGHAVPIMGAGGTGGHKRIMQPIGKMVATRAVIPTRYTVAPSSSTSTVILNSHSSPGGGGMPHLQSQNLSASSAPPPLPRGVVPTTTVTRVVAPHTLLHQGPPIKGKQQRIMTSTATATTSIPVSSGALILEQNE</sequence>
<evidence type="ECO:0000256" key="1">
    <source>
        <dbReference type="SAM" id="MobiDB-lite"/>
    </source>
</evidence>
<dbReference type="InParanoid" id="H8ESF1"/>
<protein>
    <submittedName>
        <fullName evidence="2">Chromatin complexes subunit BAP18</fullName>
    </submittedName>
</protein>
<dbReference type="OrthoDB" id="10021571at2759"/>
<feature type="compositionally biased region" description="Low complexity" evidence="1">
    <location>
        <begin position="238"/>
        <end position="250"/>
    </location>
</feature>
<feature type="region of interest" description="Disordered" evidence="1">
    <location>
        <begin position="62"/>
        <end position="127"/>
    </location>
</feature>
<feature type="compositionally biased region" description="Basic residues" evidence="1">
    <location>
        <begin position="221"/>
        <end position="231"/>
    </location>
</feature>
<dbReference type="RefSeq" id="NP_001256881.1">
    <property type="nucleotide sequence ID" value="NM_001269952.1"/>
</dbReference>
<keyword evidence="3" id="KW-1185">Reference proteome</keyword>
<dbReference type="PANTHER" id="PTHR21397:SF2">
    <property type="entry name" value="CHROMATIN COMPLEXES SUBUNIT BAP18"/>
    <property type="match status" value="1"/>
</dbReference>
<dbReference type="FunCoup" id="H8ESF1">
    <property type="interactions" value="1258"/>
</dbReference>
<dbReference type="AGR" id="WB:WBGene00012828"/>
<dbReference type="GO" id="GO:0016589">
    <property type="term" value="C:NURF complex"/>
    <property type="evidence" value="ECO:0000318"/>
    <property type="project" value="GO_Central"/>
</dbReference>
<feature type="region of interest" description="Disordered" evidence="1">
    <location>
        <begin position="346"/>
        <end position="370"/>
    </location>
</feature>
<evidence type="ECO:0000313" key="4">
    <source>
        <dbReference type="WormBase" id="Y43F8C.6b"/>
    </source>
</evidence>
<dbReference type="EMBL" id="BX284605">
    <property type="protein sequence ID" value="CCG28129.1"/>
    <property type="molecule type" value="Genomic_DNA"/>
</dbReference>
<reference evidence="2 3" key="1">
    <citation type="journal article" date="1998" name="Science">
        <title>Genome sequence of the nematode C. elegans: a platform for investigating biology.</title>
        <authorList>
            <consortium name="The C. elegans sequencing consortium"/>
            <person name="Sulson J.E."/>
            <person name="Waterston R."/>
        </authorList>
    </citation>
    <scope>NUCLEOTIDE SEQUENCE [LARGE SCALE GENOMIC DNA]</scope>
    <source>
        <strain evidence="2 3">Bristol N2</strain>
    </source>
</reference>
<dbReference type="ExpressionAtlas" id="H8ESF1">
    <property type="expression patterns" value="baseline and differential"/>
</dbReference>
<feature type="compositionally biased region" description="Low complexity" evidence="1">
    <location>
        <begin position="268"/>
        <end position="283"/>
    </location>
</feature>
<gene>
    <name evidence="2" type="ORF">CELE_Y43F8C.6</name>
    <name evidence="2 4" type="ORF">Y43F8C.6</name>
</gene>
<dbReference type="PaxDb" id="6239-Y43F8C.6b"/>
<dbReference type="AlphaFoldDB" id="H8ESF1"/>
<feature type="compositionally biased region" description="Low complexity" evidence="1">
    <location>
        <begin position="101"/>
        <end position="112"/>
    </location>
</feature>
<dbReference type="Bgee" id="WBGene00012828">
    <property type="expression patterns" value="Expressed in pharyngeal muscle cell (C elegans) and 3 other cell types or tissues"/>
</dbReference>
<proteinExistence type="evidence at protein level"/>
<dbReference type="OMA" id="STCVANR"/>
<dbReference type="PeptideAtlas" id="H8ESF1"/>
<name>H8ESF1_CAEEL</name>
<dbReference type="eggNOG" id="KOG4834">
    <property type="taxonomic scope" value="Eukaryota"/>
</dbReference>
<feature type="region of interest" description="Disordered" evidence="1">
    <location>
        <begin position="221"/>
        <end position="286"/>
    </location>
</feature>